<evidence type="ECO:0000313" key="2">
    <source>
        <dbReference type="EMBL" id="KAL1584360.1"/>
    </source>
</evidence>
<dbReference type="RefSeq" id="XP_069227466.1">
    <property type="nucleotide sequence ID" value="XM_069374977.1"/>
</dbReference>
<name>A0AB34KL95_9PEZI</name>
<evidence type="ECO:0000313" key="3">
    <source>
        <dbReference type="Proteomes" id="UP000803884"/>
    </source>
</evidence>
<sequence length="224" mass="24166">MSLLHSCARLPVLPCRKSLIVVLVETHICRHTPSNTTATQSPLPMAFNFRVAKDVLSNNDRDRLVCIYLNRVDEKLDSTVDWEKATEEFGAKSVDSMKVMTRAALKKIVSAGGKTPAGSASPKKAKGKKGAKATADDDDEEEVEEEENHATVPPPPKKTKGTKRTKAAADEEEEVAAPPKKKGRSKKAKKAKATDSDAADSAAEEEMFAVKSEQSTDGEGNTTD</sequence>
<gene>
    <name evidence="2" type="ORF">WHR41_06372</name>
</gene>
<accession>A0AB34KL95</accession>
<feature type="region of interest" description="Disordered" evidence="1">
    <location>
        <begin position="111"/>
        <end position="224"/>
    </location>
</feature>
<keyword evidence="3" id="KW-1185">Reference proteome</keyword>
<feature type="compositionally biased region" description="Basic residues" evidence="1">
    <location>
        <begin position="179"/>
        <end position="191"/>
    </location>
</feature>
<feature type="compositionally biased region" description="Acidic residues" evidence="1">
    <location>
        <begin position="136"/>
        <end position="147"/>
    </location>
</feature>
<proteinExistence type="predicted"/>
<feature type="compositionally biased region" description="Basic residues" evidence="1">
    <location>
        <begin position="157"/>
        <end position="166"/>
    </location>
</feature>
<reference evidence="2 3" key="1">
    <citation type="journal article" date="2020" name="Microbiol. Resour. Announc.">
        <title>Draft Genome Sequence of a Cladosporium Species Isolated from the Mesophotic Ascidian Didemnum maculosum.</title>
        <authorList>
            <person name="Gioti A."/>
            <person name="Siaperas R."/>
            <person name="Nikolaivits E."/>
            <person name="Le Goff G."/>
            <person name="Ouazzani J."/>
            <person name="Kotoulas G."/>
            <person name="Topakas E."/>
        </authorList>
    </citation>
    <scope>NUCLEOTIDE SEQUENCE [LARGE SCALE GENOMIC DNA]</scope>
    <source>
        <strain evidence="2 3">TM138-S3</strain>
    </source>
</reference>
<evidence type="ECO:0000256" key="1">
    <source>
        <dbReference type="SAM" id="MobiDB-lite"/>
    </source>
</evidence>
<protein>
    <submittedName>
        <fullName evidence="2">Uncharacterized protein</fullName>
    </submittedName>
</protein>
<dbReference type="Proteomes" id="UP000803884">
    <property type="component" value="Unassembled WGS sequence"/>
</dbReference>
<dbReference type="EMBL" id="JAAQHG020000026">
    <property type="protein sequence ID" value="KAL1584360.1"/>
    <property type="molecule type" value="Genomic_DNA"/>
</dbReference>
<organism evidence="2 3">
    <name type="scientific">Cladosporium halotolerans</name>
    <dbReference type="NCBI Taxonomy" id="1052096"/>
    <lineage>
        <taxon>Eukaryota</taxon>
        <taxon>Fungi</taxon>
        <taxon>Dikarya</taxon>
        <taxon>Ascomycota</taxon>
        <taxon>Pezizomycotina</taxon>
        <taxon>Dothideomycetes</taxon>
        <taxon>Dothideomycetidae</taxon>
        <taxon>Cladosporiales</taxon>
        <taxon>Cladosporiaceae</taxon>
        <taxon>Cladosporium</taxon>
    </lineage>
</organism>
<feature type="compositionally biased region" description="Polar residues" evidence="1">
    <location>
        <begin position="212"/>
        <end position="224"/>
    </location>
</feature>
<dbReference type="AlphaFoldDB" id="A0AB34KL95"/>
<dbReference type="GeneID" id="96007815"/>
<comment type="caution">
    <text evidence="2">The sequence shown here is derived from an EMBL/GenBank/DDBJ whole genome shotgun (WGS) entry which is preliminary data.</text>
</comment>